<protein>
    <recommendedName>
        <fullName evidence="2">Protein-L-isoaspartate O-methyltransferase</fullName>
    </recommendedName>
    <alternativeName>
        <fullName evidence="3">Protein L-isoaspartyl methyltransferase</fullName>
    </alternativeName>
</protein>
<dbReference type="Gene3D" id="3.40.50.150">
    <property type="entry name" value="Vaccinia Virus protein VP39"/>
    <property type="match status" value="1"/>
</dbReference>
<keyword evidence="4" id="KW-0489">Methyltransferase</keyword>
<dbReference type="GO" id="GO:0005737">
    <property type="term" value="C:cytoplasm"/>
    <property type="evidence" value="ECO:0007669"/>
    <property type="project" value="TreeGrafter"/>
</dbReference>
<comment type="caution">
    <text evidence="4">The sequence shown here is derived from an EMBL/GenBank/DDBJ whole genome shotgun (WGS) entry which is preliminary data.</text>
</comment>
<reference evidence="4 5" key="1">
    <citation type="submission" date="2019-03" db="EMBL/GenBank/DDBJ databases">
        <title>Genomic Encyclopedia of Type Strains, Phase IV (KMG-IV): sequencing the most valuable type-strain genomes for metagenomic binning, comparative biology and taxonomic classification.</title>
        <authorList>
            <person name="Goeker M."/>
        </authorList>
    </citation>
    <scope>NUCLEOTIDE SEQUENCE [LARGE SCALE GENOMIC DNA]</scope>
    <source>
        <strain evidence="4 5">DSM 11603</strain>
    </source>
</reference>
<evidence type="ECO:0000256" key="2">
    <source>
        <dbReference type="ARBA" id="ARBA00013346"/>
    </source>
</evidence>
<gene>
    <name evidence="4" type="ORF">DES43_13337</name>
</gene>
<dbReference type="InterPro" id="IPR029063">
    <property type="entry name" value="SAM-dependent_MTases_sf"/>
</dbReference>
<sequence>MPAFQWTVSARCAPKRGSLHMSADFTERRVKMVDGQLRTTDVTSAPLLDAFLSVPRELFVEESMRELAYIDEDIRIGDSWSGPRFLMEPSPLARLLQLAELGSDDAVLDIGCGTGYSSAILSWLAASVTALESDPGLAGRARETLAALGCENVSVVEGVLRDGWKAGAPYNVIVLQGSVDELPESLHEQLAEGGRLVAVEGRGNAGVARIFLKSGGVLTGRRAFNAAIRPLPGFERTRVFEF</sequence>
<evidence type="ECO:0000313" key="5">
    <source>
        <dbReference type="Proteomes" id="UP000294958"/>
    </source>
</evidence>
<keyword evidence="5" id="KW-1185">Reference proteome</keyword>
<dbReference type="CDD" id="cd02440">
    <property type="entry name" value="AdoMet_MTases"/>
    <property type="match status" value="1"/>
</dbReference>
<dbReference type="PANTHER" id="PTHR11579:SF18">
    <property type="entry name" value="PROTEIN-L-ISOASPARTATE O-METHYLTRANSFERASE"/>
    <property type="match status" value="1"/>
</dbReference>
<dbReference type="GO" id="GO:0032259">
    <property type="term" value="P:methylation"/>
    <property type="evidence" value="ECO:0007669"/>
    <property type="project" value="UniProtKB-KW"/>
</dbReference>
<comment type="similarity">
    <text evidence="1">Belongs to the methyltransferase superfamily. L-isoaspartyl/D-aspartyl protein methyltransferase family.</text>
</comment>
<proteinExistence type="inferred from homology"/>
<keyword evidence="4" id="KW-0808">Transferase</keyword>
<dbReference type="GO" id="GO:0004719">
    <property type="term" value="F:protein-L-isoaspartate (D-aspartate) O-methyltransferase activity"/>
    <property type="evidence" value="ECO:0007669"/>
    <property type="project" value="InterPro"/>
</dbReference>
<dbReference type="PANTHER" id="PTHR11579">
    <property type="entry name" value="PROTEIN-L-ISOASPARTATE O-METHYLTRANSFERASE"/>
    <property type="match status" value="1"/>
</dbReference>
<organism evidence="4 5">
    <name type="scientific">Aquamicrobium defluvii</name>
    <dbReference type="NCBI Taxonomy" id="69279"/>
    <lineage>
        <taxon>Bacteria</taxon>
        <taxon>Pseudomonadati</taxon>
        <taxon>Pseudomonadota</taxon>
        <taxon>Alphaproteobacteria</taxon>
        <taxon>Hyphomicrobiales</taxon>
        <taxon>Phyllobacteriaceae</taxon>
        <taxon>Aquamicrobium</taxon>
    </lineage>
</organism>
<accession>A0A4R6Y7Y3</accession>
<name>A0A4R6Y7Y3_9HYPH</name>
<evidence type="ECO:0000313" key="4">
    <source>
        <dbReference type="EMBL" id="TDR31473.1"/>
    </source>
</evidence>
<dbReference type="InterPro" id="IPR000682">
    <property type="entry name" value="PCMT"/>
</dbReference>
<dbReference type="SUPFAM" id="SSF53335">
    <property type="entry name" value="S-adenosyl-L-methionine-dependent methyltransferases"/>
    <property type="match status" value="1"/>
</dbReference>
<evidence type="ECO:0000256" key="3">
    <source>
        <dbReference type="ARBA" id="ARBA00030757"/>
    </source>
</evidence>
<evidence type="ECO:0000256" key="1">
    <source>
        <dbReference type="ARBA" id="ARBA00005369"/>
    </source>
</evidence>
<dbReference type="AlphaFoldDB" id="A0A4R6Y7Y3"/>
<dbReference type="Pfam" id="PF01135">
    <property type="entry name" value="PCMT"/>
    <property type="match status" value="1"/>
</dbReference>
<dbReference type="Proteomes" id="UP000294958">
    <property type="component" value="Unassembled WGS sequence"/>
</dbReference>
<dbReference type="EMBL" id="SNZF01000033">
    <property type="protein sequence ID" value="TDR31473.1"/>
    <property type="molecule type" value="Genomic_DNA"/>
</dbReference>